<proteinExistence type="predicted"/>
<gene>
    <name evidence="2" type="ORF">J2Z69_003163</name>
</gene>
<dbReference type="Gene3D" id="3.40.630.30">
    <property type="match status" value="1"/>
</dbReference>
<name>A0ABS4JM89_9BACL</name>
<dbReference type="GO" id="GO:0008999">
    <property type="term" value="F:protein-N-terminal-alanine acetyltransferase activity"/>
    <property type="evidence" value="ECO:0007669"/>
    <property type="project" value="UniProtKB-EC"/>
</dbReference>
<dbReference type="InterPro" id="IPR016181">
    <property type="entry name" value="Acyl_CoA_acyltransferase"/>
</dbReference>
<evidence type="ECO:0000313" key="2">
    <source>
        <dbReference type="EMBL" id="MBP2002106.1"/>
    </source>
</evidence>
<keyword evidence="2" id="KW-0012">Acyltransferase</keyword>
<dbReference type="InterPro" id="IPR051531">
    <property type="entry name" value="N-acetyltransferase"/>
</dbReference>
<keyword evidence="3" id="KW-1185">Reference proteome</keyword>
<sequence>MRLKKFEAIELSSERLNYRSILKKDEQALFRLITQPRVLPHLGLHPSLYAFPSRLYRYFEEAQDTQSGLHLVIRLEQHTEIIGLVSLQKLDAIQHSAVLGYCIDPRYWNQGLATEAAGRILSYGIQELGMRQIKGRCKEDNVASQRVMLACGMTRLNHMKDPQAHFTPIDSGFFTYILNFAR</sequence>
<dbReference type="Pfam" id="PF13302">
    <property type="entry name" value="Acetyltransf_3"/>
    <property type="match status" value="1"/>
</dbReference>
<keyword evidence="2" id="KW-0808">Transferase</keyword>
<organism evidence="2 3">
    <name type="scientific">Paenibacillus shirakamiensis</name>
    <dbReference type="NCBI Taxonomy" id="1265935"/>
    <lineage>
        <taxon>Bacteria</taxon>
        <taxon>Bacillati</taxon>
        <taxon>Bacillota</taxon>
        <taxon>Bacilli</taxon>
        <taxon>Bacillales</taxon>
        <taxon>Paenibacillaceae</taxon>
        <taxon>Paenibacillus</taxon>
    </lineage>
</organism>
<evidence type="ECO:0000313" key="3">
    <source>
        <dbReference type="Proteomes" id="UP001519288"/>
    </source>
</evidence>
<dbReference type="PROSITE" id="PS51186">
    <property type="entry name" value="GNAT"/>
    <property type="match status" value="1"/>
</dbReference>
<feature type="domain" description="N-acetyltransferase" evidence="1">
    <location>
        <begin position="16"/>
        <end position="181"/>
    </location>
</feature>
<protein>
    <submittedName>
        <fullName evidence="2">Ribosomal-protein-alanine N-acetyltransferase</fullName>
        <ecNumber evidence="2">2.3.1.267</ecNumber>
    </submittedName>
</protein>
<reference evidence="2 3" key="1">
    <citation type="submission" date="2021-03" db="EMBL/GenBank/DDBJ databases">
        <title>Genomic Encyclopedia of Type Strains, Phase IV (KMG-IV): sequencing the most valuable type-strain genomes for metagenomic binning, comparative biology and taxonomic classification.</title>
        <authorList>
            <person name="Goeker M."/>
        </authorList>
    </citation>
    <scope>NUCLEOTIDE SEQUENCE [LARGE SCALE GENOMIC DNA]</scope>
    <source>
        <strain evidence="2 3">DSM 26806</strain>
    </source>
</reference>
<comment type="caution">
    <text evidence="2">The sequence shown here is derived from an EMBL/GenBank/DDBJ whole genome shotgun (WGS) entry which is preliminary data.</text>
</comment>
<dbReference type="InterPro" id="IPR000182">
    <property type="entry name" value="GNAT_dom"/>
</dbReference>
<dbReference type="EC" id="2.3.1.267" evidence="2"/>
<dbReference type="EMBL" id="JAGGLD010000006">
    <property type="protein sequence ID" value="MBP2002106.1"/>
    <property type="molecule type" value="Genomic_DNA"/>
</dbReference>
<dbReference type="SUPFAM" id="SSF55729">
    <property type="entry name" value="Acyl-CoA N-acyltransferases (Nat)"/>
    <property type="match status" value="1"/>
</dbReference>
<dbReference type="RefSeq" id="WP_209864581.1">
    <property type="nucleotide sequence ID" value="NZ_JAGGLD010000006.1"/>
</dbReference>
<accession>A0ABS4JM89</accession>
<dbReference type="Proteomes" id="UP001519288">
    <property type="component" value="Unassembled WGS sequence"/>
</dbReference>
<dbReference type="PANTHER" id="PTHR43792">
    <property type="entry name" value="GNAT FAMILY, PUTATIVE (AFU_ORTHOLOGUE AFUA_3G00765)-RELATED-RELATED"/>
    <property type="match status" value="1"/>
</dbReference>
<evidence type="ECO:0000259" key="1">
    <source>
        <dbReference type="PROSITE" id="PS51186"/>
    </source>
</evidence>